<keyword evidence="1" id="KW-0812">Transmembrane</keyword>
<evidence type="ECO:0000256" key="1">
    <source>
        <dbReference type="SAM" id="Phobius"/>
    </source>
</evidence>
<comment type="caution">
    <text evidence="2">The sequence shown here is derived from an EMBL/GenBank/DDBJ whole genome shotgun (WGS) entry which is preliminary data.</text>
</comment>
<sequence length="104" mass="11843">MRKFTPKEKDNALEYFYGRSNSVKPSQEIIDILIAEGYMELRTSVNGSAYWITDKGKGFILQGGYTKERNIRRKQTFTFYLNMVLSALISAIVAYIVSSLNTGN</sequence>
<dbReference type="EMBL" id="QRVJ01000027">
    <property type="protein sequence ID" value="RGS33704.1"/>
    <property type="molecule type" value="Genomic_DNA"/>
</dbReference>
<dbReference type="AlphaFoldDB" id="A0A412IA58"/>
<name>A0A412IA58_9BACE</name>
<reference evidence="2 3" key="1">
    <citation type="submission" date="2018-08" db="EMBL/GenBank/DDBJ databases">
        <title>A genome reference for cultivated species of the human gut microbiota.</title>
        <authorList>
            <person name="Zou Y."/>
            <person name="Xue W."/>
            <person name="Luo G."/>
        </authorList>
    </citation>
    <scope>NUCLEOTIDE SEQUENCE [LARGE SCALE GENOMIC DNA]</scope>
    <source>
        <strain evidence="2 3">AF22-3AC</strain>
    </source>
</reference>
<evidence type="ECO:0000313" key="3">
    <source>
        <dbReference type="Proteomes" id="UP000283341"/>
    </source>
</evidence>
<keyword evidence="1" id="KW-1133">Transmembrane helix</keyword>
<proteinExistence type="predicted"/>
<accession>A0A412IA58</accession>
<dbReference type="Proteomes" id="UP000283341">
    <property type="component" value="Unassembled WGS sequence"/>
</dbReference>
<dbReference type="RefSeq" id="WP_118403585.1">
    <property type="nucleotide sequence ID" value="NZ_JADNFX010000018.1"/>
</dbReference>
<keyword evidence="1" id="KW-0472">Membrane</keyword>
<evidence type="ECO:0000313" key="2">
    <source>
        <dbReference type="EMBL" id="RGS33704.1"/>
    </source>
</evidence>
<gene>
    <name evidence="2" type="ORF">DWX97_21305</name>
</gene>
<feature type="transmembrane region" description="Helical" evidence="1">
    <location>
        <begin position="77"/>
        <end position="97"/>
    </location>
</feature>
<organism evidence="2 3">
    <name type="scientific">Bacteroides cellulosilyticus</name>
    <dbReference type="NCBI Taxonomy" id="246787"/>
    <lineage>
        <taxon>Bacteria</taxon>
        <taxon>Pseudomonadati</taxon>
        <taxon>Bacteroidota</taxon>
        <taxon>Bacteroidia</taxon>
        <taxon>Bacteroidales</taxon>
        <taxon>Bacteroidaceae</taxon>
        <taxon>Bacteroides</taxon>
    </lineage>
</organism>
<protein>
    <submittedName>
        <fullName evidence="2">Uncharacterized protein</fullName>
    </submittedName>
</protein>